<dbReference type="RefSeq" id="WP_091908284.1">
    <property type="nucleotide sequence ID" value="NZ_FNLO01000006.1"/>
</dbReference>
<dbReference type="Pfam" id="PF00581">
    <property type="entry name" value="Rhodanese"/>
    <property type="match status" value="2"/>
</dbReference>
<dbReference type="EMBL" id="FNLO01000006">
    <property type="protein sequence ID" value="SDV48864.1"/>
    <property type="molecule type" value="Genomic_DNA"/>
</dbReference>
<protein>
    <submittedName>
        <fullName evidence="4">Thiosulfate/3-mercaptopyruvate sulfurtransferase</fullName>
    </submittedName>
</protein>
<sequence>MTDADHLALRTQHLVDARALAQELDTADAPTLFDVRFVLDGPAGRPAYLDAHLPGARYVDLPTDLAGEASPGVGRRPLPDLAALQTTLRRLGLRWLSQPIVVYDDRQGLSAARAWWLLRWAGFTDVRLLDGGLRAWRDAGLPLVGGDVTAAQGDVVLRGDALQQIDADAAADIARQGVLIDARGSTAYTGETKQADEPRAGHIPGAISLPTAGNLRADGTFLDARALRARFGVAGVSAERPIGVYCGGGVTAAHEILALASIGIPAALYVGSWSAWSHDQARAIATGDQPG</sequence>
<dbReference type="PANTHER" id="PTHR11364:SF27">
    <property type="entry name" value="SULFURTRANSFERASE"/>
    <property type="match status" value="1"/>
</dbReference>
<dbReference type="AlphaFoldDB" id="A0A1H2PQ12"/>
<accession>A0A1H2PQ12</accession>
<dbReference type="SUPFAM" id="SSF52821">
    <property type="entry name" value="Rhodanese/Cell cycle control phosphatase"/>
    <property type="match status" value="2"/>
</dbReference>
<keyword evidence="2" id="KW-0677">Repeat</keyword>
<gene>
    <name evidence="4" type="ORF">SAMN05216551_106126</name>
</gene>
<keyword evidence="1 4" id="KW-0808">Transferase</keyword>
<dbReference type="GO" id="GO:0004792">
    <property type="term" value="F:thiosulfate-cyanide sulfurtransferase activity"/>
    <property type="evidence" value="ECO:0007669"/>
    <property type="project" value="InterPro"/>
</dbReference>
<dbReference type="InterPro" id="IPR001763">
    <property type="entry name" value="Rhodanese-like_dom"/>
</dbReference>
<dbReference type="SMART" id="SM00450">
    <property type="entry name" value="RHOD"/>
    <property type="match status" value="2"/>
</dbReference>
<proteinExistence type="predicted"/>
<reference evidence="5" key="1">
    <citation type="submission" date="2016-09" db="EMBL/GenBank/DDBJ databases">
        <authorList>
            <person name="Varghese N."/>
            <person name="Submissions S."/>
        </authorList>
    </citation>
    <scope>NUCLEOTIDE SEQUENCE [LARGE SCALE GENOMIC DNA]</scope>
    <source>
        <strain evidence="5">JS23</strain>
    </source>
</reference>
<evidence type="ECO:0000256" key="1">
    <source>
        <dbReference type="ARBA" id="ARBA00022679"/>
    </source>
</evidence>
<evidence type="ECO:0000256" key="2">
    <source>
        <dbReference type="ARBA" id="ARBA00022737"/>
    </source>
</evidence>
<dbReference type="STRING" id="1770053.SAMN05216551_106126"/>
<dbReference type="OrthoDB" id="9781034at2"/>
<dbReference type="PROSITE" id="PS50206">
    <property type="entry name" value="RHODANESE_3"/>
    <property type="match status" value="2"/>
</dbReference>
<keyword evidence="4" id="KW-0670">Pyruvate</keyword>
<evidence type="ECO:0000313" key="4">
    <source>
        <dbReference type="EMBL" id="SDV48864.1"/>
    </source>
</evidence>
<name>A0A1H2PQ12_9BURK</name>
<dbReference type="PANTHER" id="PTHR11364">
    <property type="entry name" value="THIOSULFATE SULFERTANSFERASE"/>
    <property type="match status" value="1"/>
</dbReference>
<feature type="domain" description="Rhodanese" evidence="3">
    <location>
        <begin position="26"/>
        <end position="145"/>
    </location>
</feature>
<dbReference type="InterPro" id="IPR045078">
    <property type="entry name" value="TST/MPST-like"/>
</dbReference>
<dbReference type="Proteomes" id="UP000243719">
    <property type="component" value="Unassembled WGS sequence"/>
</dbReference>
<feature type="domain" description="Rhodanese" evidence="3">
    <location>
        <begin position="173"/>
        <end position="285"/>
    </location>
</feature>
<evidence type="ECO:0000313" key="5">
    <source>
        <dbReference type="Proteomes" id="UP000243719"/>
    </source>
</evidence>
<dbReference type="CDD" id="cd01449">
    <property type="entry name" value="TST_Repeat_2"/>
    <property type="match status" value="1"/>
</dbReference>
<dbReference type="PROSITE" id="PS00380">
    <property type="entry name" value="RHODANESE_1"/>
    <property type="match status" value="1"/>
</dbReference>
<dbReference type="CDD" id="cd01448">
    <property type="entry name" value="TST_Repeat_1"/>
    <property type="match status" value="1"/>
</dbReference>
<dbReference type="InterPro" id="IPR036873">
    <property type="entry name" value="Rhodanese-like_dom_sf"/>
</dbReference>
<organism evidence="4 5">
    <name type="scientific">Chitinasiproducens palmae</name>
    <dbReference type="NCBI Taxonomy" id="1770053"/>
    <lineage>
        <taxon>Bacteria</taxon>
        <taxon>Pseudomonadati</taxon>
        <taxon>Pseudomonadota</taxon>
        <taxon>Betaproteobacteria</taxon>
        <taxon>Burkholderiales</taxon>
        <taxon>Burkholderiaceae</taxon>
        <taxon>Chitinasiproducens</taxon>
    </lineage>
</organism>
<keyword evidence="5" id="KW-1185">Reference proteome</keyword>
<dbReference type="Gene3D" id="3.40.250.10">
    <property type="entry name" value="Rhodanese-like domain"/>
    <property type="match status" value="2"/>
</dbReference>
<evidence type="ECO:0000259" key="3">
    <source>
        <dbReference type="PROSITE" id="PS50206"/>
    </source>
</evidence>
<dbReference type="InterPro" id="IPR001307">
    <property type="entry name" value="Thiosulphate_STrfase_CS"/>
</dbReference>